<proteinExistence type="predicted"/>
<dbReference type="EMBL" id="VWMK01000004">
    <property type="protein sequence ID" value="KAA3767985.1"/>
    <property type="molecule type" value="Genomic_DNA"/>
</dbReference>
<organism evidence="1 2">
    <name type="scientific">Bacteroides salyersiae</name>
    <dbReference type="NCBI Taxonomy" id="291644"/>
    <lineage>
        <taxon>Bacteria</taxon>
        <taxon>Pseudomonadati</taxon>
        <taxon>Bacteroidota</taxon>
        <taxon>Bacteroidia</taxon>
        <taxon>Bacteroidales</taxon>
        <taxon>Bacteroidaceae</taxon>
        <taxon>Bacteroides</taxon>
    </lineage>
</organism>
<name>A0A7J4XM56_9BACE</name>
<reference evidence="1 2" key="1">
    <citation type="journal article" date="2019" name="Nat. Med.">
        <title>A library of human gut bacterial isolates paired with longitudinal multiomics data enables mechanistic microbiome research.</title>
        <authorList>
            <person name="Poyet M."/>
            <person name="Groussin M."/>
            <person name="Gibbons S.M."/>
            <person name="Avila-Pacheco J."/>
            <person name="Jiang X."/>
            <person name="Kearney S.M."/>
            <person name="Perrotta A.R."/>
            <person name="Berdy B."/>
            <person name="Zhao S."/>
            <person name="Lieberman T.D."/>
            <person name="Swanson P.K."/>
            <person name="Smith M."/>
            <person name="Roesemann S."/>
            <person name="Alexander J.E."/>
            <person name="Rich S.A."/>
            <person name="Livny J."/>
            <person name="Vlamakis H."/>
            <person name="Clish C."/>
            <person name="Bullock K."/>
            <person name="Deik A."/>
            <person name="Scott J."/>
            <person name="Pierce K.A."/>
            <person name="Xavier R.J."/>
            <person name="Alm E.J."/>
        </authorList>
    </citation>
    <scope>NUCLEOTIDE SEQUENCE [LARGE SCALE GENOMIC DNA]</scope>
    <source>
        <strain evidence="1 2">BIOML-A10</strain>
    </source>
</reference>
<sequence>MDIQRVLRDMPYLIKSALTLHNKMKRQLLTAIKEYLRFKYKQTTSFYPDDEDVSGLLEENSFSPCDVAVFNKYDCASSSALNKIRLEKNQLIVDTVESGSILNEEALYYEDLINICDTIEKYERAIHMGISHRMKYCRWKIRAAKILLNKTGESLEEILDFVDFYWKPNMPEKHNIELFKSIINH</sequence>
<accession>A0A7J4XM56</accession>
<protein>
    <submittedName>
        <fullName evidence="1">Uncharacterized protein</fullName>
    </submittedName>
</protein>
<comment type="caution">
    <text evidence="1">The sequence shown here is derived from an EMBL/GenBank/DDBJ whole genome shotgun (WGS) entry which is preliminary data.</text>
</comment>
<dbReference type="Proteomes" id="UP000422221">
    <property type="component" value="Unassembled WGS sequence"/>
</dbReference>
<dbReference type="AlphaFoldDB" id="A0A7J4XM56"/>
<gene>
    <name evidence="1" type="ORF">F3F73_06210</name>
</gene>
<evidence type="ECO:0000313" key="2">
    <source>
        <dbReference type="Proteomes" id="UP000422221"/>
    </source>
</evidence>
<dbReference type="RefSeq" id="WP_130058359.1">
    <property type="nucleotide sequence ID" value="NZ_RCXT01000003.1"/>
</dbReference>
<evidence type="ECO:0000313" key="1">
    <source>
        <dbReference type="EMBL" id="KAA3767985.1"/>
    </source>
</evidence>